<feature type="compositionally biased region" description="Basic and acidic residues" evidence="2">
    <location>
        <begin position="325"/>
        <end position="337"/>
    </location>
</feature>
<feature type="compositionally biased region" description="Acidic residues" evidence="2">
    <location>
        <begin position="219"/>
        <end position="231"/>
    </location>
</feature>
<feature type="compositionally biased region" description="Acidic residues" evidence="2">
    <location>
        <begin position="608"/>
        <end position="637"/>
    </location>
</feature>
<feature type="compositionally biased region" description="Basic and acidic residues" evidence="2">
    <location>
        <begin position="103"/>
        <end position="132"/>
    </location>
</feature>
<dbReference type="EMBL" id="OV696686">
    <property type="protein sequence ID" value="CAH1232891.1"/>
    <property type="molecule type" value="Genomic_DNA"/>
</dbReference>
<feature type="compositionally biased region" description="Acidic residues" evidence="2">
    <location>
        <begin position="242"/>
        <end position="252"/>
    </location>
</feature>
<feature type="compositionally biased region" description="Acidic residues" evidence="2">
    <location>
        <begin position="665"/>
        <end position="681"/>
    </location>
</feature>
<evidence type="ECO:0000313" key="3">
    <source>
        <dbReference type="EMBL" id="CAH1232891.1"/>
    </source>
</evidence>
<feature type="compositionally biased region" description="Acidic residues" evidence="2">
    <location>
        <begin position="474"/>
        <end position="491"/>
    </location>
</feature>
<gene>
    <name evidence="3" type="primary">Hypp526</name>
    <name evidence="3" type="ORF">BLAG_LOCUS1826</name>
</gene>
<protein>
    <submittedName>
        <fullName evidence="3">Hypp526 protein</fullName>
    </submittedName>
</protein>
<feature type="compositionally biased region" description="Pro residues" evidence="2">
    <location>
        <begin position="385"/>
        <end position="396"/>
    </location>
</feature>
<feature type="compositionally biased region" description="Polar residues" evidence="2">
    <location>
        <begin position="311"/>
        <end position="321"/>
    </location>
</feature>
<feature type="compositionally biased region" description="Acidic residues" evidence="2">
    <location>
        <begin position="433"/>
        <end position="452"/>
    </location>
</feature>
<reference evidence="3" key="1">
    <citation type="submission" date="2022-01" db="EMBL/GenBank/DDBJ databases">
        <authorList>
            <person name="Braso-Vives M."/>
        </authorList>
    </citation>
    <scope>NUCLEOTIDE SEQUENCE</scope>
</reference>
<feature type="compositionally biased region" description="Low complexity" evidence="2">
    <location>
        <begin position="282"/>
        <end position="296"/>
    </location>
</feature>
<dbReference type="InterPro" id="IPR011992">
    <property type="entry name" value="EF-hand-dom_pair"/>
</dbReference>
<keyword evidence="4" id="KW-1185">Reference proteome</keyword>
<feature type="compositionally biased region" description="Low complexity" evidence="2">
    <location>
        <begin position="397"/>
        <end position="408"/>
    </location>
</feature>
<feature type="region of interest" description="Disordered" evidence="2">
    <location>
        <begin position="103"/>
        <end position="150"/>
    </location>
</feature>
<organism evidence="3 4">
    <name type="scientific">Branchiostoma lanceolatum</name>
    <name type="common">Common lancelet</name>
    <name type="synonym">Amphioxus lanceolatum</name>
    <dbReference type="NCBI Taxonomy" id="7740"/>
    <lineage>
        <taxon>Eukaryota</taxon>
        <taxon>Metazoa</taxon>
        <taxon>Chordata</taxon>
        <taxon>Cephalochordata</taxon>
        <taxon>Leptocardii</taxon>
        <taxon>Amphioxiformes</taxon>
        <taxon>Branchiostomatidae</taxon>
        <taxon>Branchiostoma</taxon>
    </lineage>
</organism>
<sequence>MCPPHVLPFVFPRVLPFVSHIQRRNLKTPRSRRKATVIHLPPLTGENMTVHRAKGGLSWYANKTPLGGISWVNADVTEPSTAADGNKLSANGEVLHLEEIQLEEAKGDEDGRKTGNEKEGEDKLRLLEEASKENVLPDISDSDKSSVRSVDTVVSKDTGIGTATAFSEEVTVPSLSNLKVFRPKDNFVDGTDETSTTDETASSNEENDGTEDGNRGDEAEITEEVREDDVVDVEKRTVVDELNLDEPSLEDTSENHPPPEPQGIDGELVCTKEGCSCAYNNDSPQKQSPKTSSSSDLHLQNLVQNAGDGTENINEVATSNDNDFDIEKNELGDLDREGDSDEDREEADAKSEDSHSPLKENDVRRGDTPQFFDISKRAWLHDRPPQSPPRSPPPPQRIRTPVRIVRTPSNVSAKAGSGEPSTVEMSPPPSLPAEEEIPVEEEEEEEEGDWQEQIEVSVQMKEPEPPPPSPTPEPPEEPELAWDEEEKEEEEQPKPPSPPPTPPREPTPPPREPTPPPREATPPPREPTPPPREPTPPPREPTPPPREPTPPPEPEKEPTPPPSPPPVEKTPTPPPPSPPPEVEEEPVEVAPPLVEEEPPPPTPSPEPVVEEPPPEVEEPPTMEEEEAEPEPEPEPEPVPEPVEVKEVKIEEVEVVEPPRTPAEKSDEEMEEPATEAPPEEEDGKKGRKKSAKGKKKKKRKAPPKVEKTPVPALMMDPSEILNMEMKMRRKNLLENKAENDAIVAEVQEFEVKRPKQQAWLQGRLALSRQISRFELPMDMRLLEGMSPIEYLSNYCIVSKRRQNLYKQSFSKADRDRDGVINVKELDKALKQIHVDGVTTEQVQKILDVIQATDDTKFDAKLFTAVCALAERMLYTYFVTEDTDDIMYSQKERVEDADFCALEWKLHGVKVNPPIRKLLQML</sequence>
<evidence type="ECO:0000256" key="1">
    <source>
        <dbReference type="ARBA" id="ARBA00022837"/>
    </source>
</evidence>
<feature type="compositionally biased region" description="Pro residues" evidence="2">
    <location>
        <begin position="494"/>
        <end position="552"/>
    </location>
</feature>
<dbReference type="PRINTS" id="PR01217">
    <property type="entry name" value="PRICHEXTENSN"/>
</dbReference>
<feature type="compositionally biased region" description="Basic and acidic residues" evidence="2">
    <location>
        <begin position="374"/>
        <end position="384"/>
    </location>
</feature>
<proteinExistence type="predicted"/>
<feature type="region of interest" description="Disordered" evidence="2">
    <location>
        <begin position="182"/>
        <end position="709"/>
    </location>
</feature>
<dbReference type="Gene3D" id="1.10.238.10">
    <property type="entry name" value="EF-hand"/>
    <property type="match status" value="1"/>
</dbReference>
<keyword evidence="1" id="KW-0106">Calcium</keyword>
<dbReference type="OrthoDB" id="10021598at2759"/>
<dbReference type="InterPro" id="IPR018247">
    <property type="entry name" value="EF_Hand_1_Ca_BS"/>
</dbReference>
<feature type="compositionally biased region" description="Pro residues" evidence="2">
    <location>
        <begin position="559"/>
        <end position="580"/>
    </location>
</feature>
<feature type="compositionally biased region" description="Basic and acidic residues" evidence="2">
    <location>
        <begin position="347"/>
        <end position="367"/>
    </location>
</feature>
<dbReference type="PROSITE" id="PS00018">
    <property type="entry name" value="EF_HAND_1"/>
    <property type="match status" value="1"/>
</dbReference>
<dbReference type="Proteomes" id="UP000838412">
    <property type="component" value="Chromosome 1"/>
</dbReference>
<evidence type="ECO:0000256" key="2">
    <source>
        <dbReference type="SAM" id="MobiDB-lite"/>
    </source>
</evidence>
<accession>A0A8J9W4K3</accession>
<dbReference type="AlphaFoldDB" id="A0A8J9W4K3"/>
<dbReference type="PANTHER" id="PTHR36696:SF1">
    <property type="entry name" value="EF-HAND DOMAIN-CONTAINING PROTEIN"/>
    <property type="match status" value="1"/>
</dbReference>
<name>A0A8J9W4K3_BRALA</name>
<dbReference type="PANTHER" id="PTHR36696">
    <property type="entry name" value="AGAP012002-PA"/>
    <property type="match status" value="1"/>
</dbReference>
<feature type="compositionally biased region" description="Basic residues" evidence="2">
    <location>
        <begin position="685"/>
        <end position="702"/>
    </location>
</feature>
<evidence type="ECO:0000313" key="4">
    <source>
        <dbReference type="Proteomes" id="UP000838412"/>
    </source>
</evidence>
<dbReference type="SUPFAM" id="SSF47473">
    <property type="entry name" value="EF-hand"/>
    <property type="match status" value="1"/>
</dbReference>
<feature type="compositionally biased region" description="Basic and acidic residues" evidence="2">
    <location>
        <begin position="642"/>
        <end position="651"/>
    </location>
</feature>